<dbReference type="AlphaFoldDB" id="A0A6J7VMB3"/>
<sequence>MTSQNLGNGKAALHSSRGGISSYERVPEIKSDPVEPRHVVQRFRITPSRMAASAAAAATSGAIRLSNTDGMM</sequence>
<feature type="region of interest" description="Disordered" evidence="1">
    <location>
        <begin position="1"/>
        <end position="33"/>
    </location>
</feature>
<evidence type="ECO:0000256" key="1">
    <source>
        <dbReference type="SAM" id="MobiDB-lite"/>
    </source>
</evidence>
<reference evidence="2" key="1">
    <citation type="submission" date="2020-05" db="EMBL/GenBank/DDBJ databases">
        <authorList>
            <person name="Chiriac C."/>
            <person name="Salcher M."/>
            <person name="Ghai R."/>
            <person name="Kavagutti S V."/>
        </authorList>
    </citation>
    <scope>NUCLEOTIDE SEQUENCE</scope>
</reference>
<evidence type="ECO:0000313" key="2">
    <source>
        <dbReference type="EMBL" id="CAB5078669.1"/>
    </source>
</evidence>
<dbReference type="EMBL" id="CAFBRD010000147">
    <property type="protein sequence ID" value="CAB5078669.1"/>
    <property type="molecule type" value="Genomic_DNA"/>
</dbReference>
<accession>A0A6J7VMB3</accession>
<protein>
    <submittedName>
        <fullName evidence="2">Unannotated protein</fullName>
    </submittedName>
</protein>
<name>A0A6J7VMB3_9ZZZZ</name>
<organism evidence="2">
    <name type="scientific">freshwater metagenome</name>
    <dbReference type="NCBI Taxonomy" id="449393"/>
    <lineage>
        <taxon>unclassified sequences</taxon>
        <taxon>metagenomes</taxon>
        <taxon>ecological metagenomes</taxon>
    </lineage>
</organism>
<gene>
    <name evidence="2" type="ORF">UFOPK4371_01822</name>
</gene>
<proteinExistence type="predicted"/>